<protein>
    <submittedName>
        <fullName evidence="4">TetR family transcriptional regulator</fullName>
    </submittedName>
</protein>
<dbReference type="PROSITE" id="PS50977">
    <property type="entry name" value="HTH_TETR_2"/>
    <property type="match status" value="1"/>
</dbReference>
<dbReference type="Pfam" id="PF17939">
    <property type="entry name" value="TetR_C_30"/>
    <property type="match status" value="1"/>
</dbReference>
<proteinExistence type="predicted"/>
<dbReference type="PANTHER" id="PTHR30055:SF235">
    <property type="entry name" value="TRANSCRIPTIONAL REGULATORY PROTEIN"/>
    <property type="match status" value="1"/>
</dbReference>
<dbReference type="PRINTS" id="PR00455">
    <property type="entry name" value="HTHTETR"/>
</dbReference>
<dbReference type="InterPro" id="IPR009057">
    <property type="entry name" value="Homeodomain-like_sf"/>
</dbReference>
<dbReference type="SUPFAM" id="SSF48498">
    <property type="entry name" value="Tetracyclin repressor-like, C-terminal domain"/>
    <property type="match status" value="1"/>
</dbReference>
<evidence type="ECO:0000256" key="2">
    <source>
        <dbReference type="PROSITE-ProRule" id="PRU00335"/>
    </source>
</evidence>
<accession>A0ABM8HSL3</accession>
<dbReference type="InterPro" id="IPR001647">
    <property type="entry name" value="HTH_TetR"/>
</dbReference>
<feature type="domain" description="HTH tetR-type" evidence="3">
    <location>
        <begin position="4"/>
        <end position="64"/>
    </location>
</feature>
<dbReference type="PANTHER" id="PTHR30055">
    <property type="entry name" value="HTH-TYPE TRANSCRIPTIONAL REGULATOR RUTR"/>
    <property type="match status" value="1"/>
</dbReference>
<evidence type="ECO:0000259" key="3">
    <source>
        <dbReference type="PROSITE" id="PS50977"/>
    </source>
</evidence>
<name>A0ABM8HSL3_9BACT</name>
<dbReference type="EMBL" id="AP024355">
    <property type="protein sequence ID" value="BCR03645.1"/>
    <property type="molecule type" value="Genomic_DNA"/>
</dbReference>
<feature type="DNA-binding region" description="H-T-H motif" evidence="2">
    <location>
        <begin position="27"/>
        <end position="46"/>
    </location>
</feature>
<evidence type="ECO:0000256" key="1">
    <source>
        <dbReference type="ARBA" id="ARBA00023125"/>
    </source>
</evidence>
<dbReference type="PROSITE" id="PS01081">
    <property type="entry name" value="HTH_TETR_1"/>
    <property type="match status" value="1"/>
</dbReference>
<keyword evidence="5" id="KW-1185">Reference proteome</keyword>
<dbReference type="InterPro" id="IPR041586">
    <property type="entry name" value="PsrA_TetR_C"/>
</dbReference>
<dbReference type="RefSeq" id="WP_221251109.1">
    <property type="nucleotide sequence ID" value="NZ_AP024355.1"/>
</dbReference>
<keyword evidence="1 2" id="KW-0238">DNA-binding</keyword>
<organism evidence="4 5">
    <name type="scientific">Desulfuromonas versatilis</name>
    <dbReference type="NCBI Taxonomy" id="2802975"/>
    <lineage>
        <taxon>Bacteria</taxon>
        <taxon>Pseudomonadati</taxon>
        <taxon>Thermodesulfobacteriota</taxon>
        <taxon>Desulfuromonadia</taxon>
        <taxon>Desulfuromonadales</taxon>
        <taxon>Desulfuromonadaceae</taxon>
        <taxon>Desulfuromonas</taxon>
    </lineage>
</organism>
<dbReference type="Proteomes" id="UP001319827">
    <property type="component" value="Chromosome"/>
</dbReference>
<dbReference type="InterPro" id="IPR050109">
    <property type="entry name" value="HTH-type_TetR-like_transc_reg"/>
</dbReference>
<gene>
    <name evidence="4" type="primary">psrA</name>
    <name evidence="4" type="ORF">DESUT3_07140</name>
</gene>
<evidence type="ECO:0000313" key="4">
    <source>
        <dbReference type="EMBL" id="BCR03645.1"/>
    </source>
</evidence>
<dbReference type="InterPro" id="IPR023772">
    <property type="entry name" value="DNA-bd_HTH_TetR-type_CS"/>
</dbReference>
<reference evidence="4 5" key="2">
    <citation type="journal article" date="2021" name="Int. J. Syst. Evol. Microbiol.">
        <title>Isolation and Polyphasic Characterization of Desulfuromonas versatilis sp. Nov., an Electrogenic Bacteria Capable of Versatile Metabolism Isolated from a Graphene Oxide-Reducing Enrichment Culture.</title>
        <authorList>
            <person name="Xie L."/>
            <person name="Yoshida N."/>
            <person name="Ishii S."/>
            <person name="Meng L."/>
        </authorList>
    </citation>
    <scope>NUCLEOTIDE SEQUENCE [LARGE SCALE GENOMIC DNA]</scope>
    <source>
        <strain evidence="4 5">NIT-T3</strain>
    </source>
</reference>
<dbReference type="InterPro" id="IPR036271">
    <property type="entry name" value="Tet_transcr_reg_TetR-rel_C_sf"/>
</dbReference>
<evidence type="ECO:0000313" key="5">
    <source>
        <dbReference type="Proteomes" id="UP001319827"/>
    </source>
</evidence>
<dbReference type="SUPFAM" id="SSF46689">
    <property type="entry name" value="Homeodomain-like"/>
    <property type="match status" value="1"/>
</dbReference>
<dbReference type="Pfam" id="PF00440">
    <property type="entry name" value="TetR_N"/>
    <property type="match status" value="1"/>
</dbReference>
<reference evidence="4 5" key="1">
    <citation type="journal article" date="2016" name="C (Basel)">
        <title>Selective Growth of and Electricity Production by Marine Exoelectrogenic Bacteria in Self-Aggregated Hydrogel of Microbially Reduced Graphene Oxide.</title>
        <authorList>
            <person name="Yoshida N."/>
            <person name="Goto Y."/>
            <person name="Miyata Y."/>
        </authorList>
    </citation>
    <scope>NUCLEOTIDE SEQUENCE [LARGE SCALE GENOMIC DNA]</scope>
    <source>
        <strain evidence="4 5">NIT-T3</strain>
    </source>
</reference>
<dbReference type="Gene3D" id="1.10.357.10">
    <property type="entry name" value="Tetracycline Repressor, domain 2"/>
    <property type="match status" value="1"/>
</dbReference>
<sequence length="212" mass="23115">MSQPDTKQRILDAAESLFAREGFHNTSLRAITGRAGANLAAVNYHFGSKDALAQAVLERRLTPLNEARRGALEQVRQQARGAGRPPGVEETLRAFIEPTLAFRESGPGARDFISLVGRALGEPDGALRSLFMQLMQPTFQVFFEVMREALPQQPAPTVFWRMVFALGSMGQTLCLLDKPLPLPPGIEPTRDSQTLLGLMIPFLAAGMEAPCA</sequence>